<dbReference type="AlphaFoldDB" id="A0A1H1U5H5"/>
<feature type="domain" description="Glyoxalase-like" evidence="1">
    <location>
        <begin position="18"/>
        <end position="112"/>
    </location>
</feature>
<dbReference type="SUPFAM" id="SSF54593">
    <property type="entry name" value="Glyoxalase/Bleomycin resistance protein/Dihydroxybiphenyl dioxygenase"/>
    <property type="match status" value="1"/>
</dbReference>
<dbReference type="PANTHER" id="PTHR35908:SF1">
    <property type="entry name" value="CONSERVED PROTEIN"/>
    <property type="match status" value="1"/>
</dbReference>
<protein>
    <recommendedName>
        <fullName evidence="1">Glyoxalase-like domain-containing protein</fullName>
    </recommendedName>
</protein>
<dbReference type="Proteomes" id="UP000199103">
    <property type="component" value="Chromosome I"/>
</dbReference>
<dbReference type="Pfam" id="PF18029">
    <property type="entry name" value="Glyoxalase_6"/>
    <property type="match status" value="2"/>
</dbReference>
<dbReference type="Gene3D" id="3.10.180.10">
    <property type="entry name" value="2,3-Dihydroxybiphenyl 1,2-Dioxygenase, domain 1"/>
    <property type="match status" value="2"/>
</dbReference>
<dbReference type="EMBL" id="LT629772">
    <property type="protein sequence ID" value="SDS67129.1"/>
    <property type="molecule type" value="Genomic_DNA"/>
</dbReference>
<organism evidence="2 3">
    <name type="scientific">Microlunatus soli</name>
    <dbReference type="NCBI Taxonomy" id="630515"/>
    <lineage>
        <taxon>Bacteria</taxon>
        <taxon>Bacillati</taxon>
        <taxon>Actinomycetota</taxon>
        <taxon>Actinomycetes</taxon>
        <taxon>Propionibacteriales</taxon>
        <taxon>Propionibacteriaceae</taxon>
        <taxon>Microlunatus</taxon>
    </lineage>
</organism>
<keyword evidence="3" id="KW-1185">Reference proteome</keyword>
<name>A0A1H1U5H5_9ACTN</name>
<reference evidence="2 3" key="1">
    <citation type="submission" date="2016-10" db="EMBL/GenBank/DDBJ databases">
        <authorList>
            <person name="de Groot N.N."/>
        </authorList>
    </citation>
    <scope>NUCLEOTIDE SEQUENCE [LARGE SCALE GENOMIC DNA]</scope>
    <source>
        <strain evidence="2 3">DSM 21800</strain>
    </source>
</reference>
<evidence type="ECO:0000313" key="3">
    <source>
        <dbReference type="Proteomes" id="UP000199103"/>
    </source>
</evidence>
<dbReference type="PANTHER" id="PTHR35908">
    <property type="entry name" value="HYPOTHETICAL FUSION PROTEIN"/>
    <property type="match status" value="1"/>
</dbReference>
<proteinExistence type="predicted"/>
<evidence type="ECO:0000259" key="1">
    <source>
        <dbReference type="Pfam" id="PF18029"/>
    </source>
</evidence>
<gene>
    <name evidence="2" type="ORF">SAMN04489812_2629</name>
</gene>
<dbReference type="InterPro" id="IPR041581">
    <property type="entry name" value="Glyoxalase_6"/>
</dbReference>
<sequence>MAGVSPFWLTAFADYPAAAYRPAVAHLQRLTGWQLSDTRGVGHEFASLLPPDGDDFLRVQRLADGPARIHLDLHVDDARAAADGARSEGAELLADKGYQVLRSPGGYVFCFVEQAASRRPTTSRWPDGHSAILDQVCLDIPADRWQREIAFWAAITGWPLRPVGGEFTRLQQPPLPVKLLLQRRDDSAGPVRAHLDWATDDRQAEIARHQRAGSDLVRRFPQWTVMDGPIGTYCITGRRPD</sequence>
<evidence type="ECO:0000313" key="2">
    <source>
        <dbReference type="EMBL" id="SDS67129.1"/>
    </source>
</evidence>
<dbReference type="STRING" id="630515.SAMN04489812_2629"/>
<accession>A0A1H1U5H5</accession>
<feature type="domain" description="Glyoxalase-like" evidence="1">
    <location>
        <begin position="135"/>
        <end position="231"/>
    </location>
</feature>
<dbReference type="InterPro" id="IPR029068">
    <property type="entry name" value="Glyas_Bleomycin-R_OHBP_Dase"/>
</dbReference>